<feature type="compositionally biased region" description="Low complexity" evidence="1">
    <location>
        <begin position="70"/>
        <end position="80"/>
    </location>
</feature>
<sequence>MPGQHCPACGAERTGGLCACPPDLTETAVLPHIEGPPLVRPYVHVSGEPDVATVPPPEPFSPGPAPSAPPSGAQASAPEAVPAAAPGDFTLVPMEGRATAVHVPYSRAAGRQAATRRRRHRGALVAAALAVPTAAGIGLALTGSGGGSDRAAIVVPAPSASALVGAPLLSAGPTASGRPASTTRAATAVPSATLSASGTAQATGSTAPAAETSTTAAATSGAVTAAPGTSAPAAPPPDPAVSSSAGEATTSASAVAPTPAETGPRTLSPGMSGPEVTELQQRLARAWTYHGRPSGSYDRRTEDAVAQFQSWYGVQGDPRGVYGPNTRERLERAFP</sequence>
<dbReference type="InterPro" id="IPR036366">
    <property type="entry name" value="PGBDSf"/>
</dbReference>
<feature type="region of interest" description="Disordered" evidence="1">
    <location>
        <begin position="315"/>
        <end position="335"/>
    </location>
</feature>
<evidence type="ECO:0000256" key="1">
    <source>
        <dbReference type="SAM" id="MobiDB-lite"/>
    </source>
</evidence>
<dbReference type="InterPro" id="IPR036365">
    <property type="entry name" value="PGBD-like_sf"/>
</dbReference>
<organism evidence="4 5">
    <name type="scientific">Peterkaempfera bronchialis</name>
    <dbReference type="NCBI Taxonomy" id="2126346"/>
    <lineage>
        <taxon>Bacteria</taxon>
        <taxon>Bacillati</taxon>
        <taxon>Actinomycetota</taxon>
        <taxon>Actinomycetes</taxon>
        <taxon>Kitasatosporales</taxon>
        <taxon>Streptomycetaceae</taxon>
        <taxon>Peterkaempfera</taxon>
    </lineage>
</organism>
<reference evidence="5" key="1">
    <citation type="submission" date="2018-07" db="EMBL/GenBank/DDBJ databases">
        <title>Streptacidiphilus bronchialis DSM 106435 chromosome.</title>
        <authorList>
            <person name="Batra D."/>
            <person name="Gulvik C.A."/>
        </authorList>
    </citation>
    <scope>NUCLEOTIDE SEQUENCE [LARGE SCALE GENOMIC DNA]</scope>
    <source>
        <strain evidence="5">DSM 106435</strain>
    </source>
</reference>
<proteinExistence type="predicted"/>
<dbReference type="Proteomes" id="UP000249340">
    <property type="component" value="Chromosome"/>
</dbReference>
<feature type="compositionally biased region" description="Low complexity" evidence="1">
    <location>
        <begin position="191"/>
        <end position="232"/>
    </location>
</feature>
<evidence type="ECO:0000313" key="4">
    <source>
        <dbReference type="EMBL" id="AXI77349.1"/>
    </source>
</evidence>
<dbReference type="EMBL" id="CP031264">
    <property type="protein sequence ID" value="AXI77349.1"/>
    <property type="molecule type" value="Genomic_DNA"/>
</dbReference>
<dbReference type="AlphaFoldDB" id="A0A345SUE4"/>
<feature type="domain" description="Peptidoglycan binding-like" evidence="3">
    <location>
        <begin position="272"/>
        <end position="330"/>
    </location>
</feature>
<accession>A0A345SUE4</accession>
<dbReference type="Gene3D" id="1.10.101.10">
    <property type="entry name" value="PGBD-like superfamily/PGBD"/>
    <property type="match status" value="1"/>
</dbReference>
<evidence type="ECO:0000256" key="2">
    <source>
        <dbReference type="SAM" id="Phobius"/>
    </source>
</evidence>
<protein>
    <submittedName>
        <fullName evidence="4">Peptidoglycan-binding protein</fullName>
    </submittedName>
</protein>
<dbReference type="RefSeq" id="WP_114914247.1">
    <property type="nucleotide sequence ID" value="NZ_CP031264.1"/>
</dbReference>
<keyword evidence="2" id="KW-1133">Transmembrane helix</keyword>
<dbReference type="KEGG" id="stri:C7M71_007745"/>
<feature type="region of interest" description="Disordered" evidence="1">
    <location>
        <begin position="49"/>
        <end position="80"/>
    </location>
</feature>
<feature type="transmembrane region" description="Helical" evidence="2">
    <location>
        <begin position="122"/>
        <end position="141"/>
    </location>
</feature>
<dbReference type="InterPro" id="IPR002477">
    <property type="entry name" value="Peptidoglycan-bd-like"/>
</dbReference>
<keyword evidence="5" id="KW-1185">Reference proteome</keyword>
<dbReference type="Pfam" id="PF01471">
    <property type="entry name" value="PG_binding_1"/>
    <property type="match status" value="1"/>
</dbReference>
<evidence type="ECO:0000313" key="5">
    <source>
        <dbReference type="Proteomes" id="UP000249340"/>
    </source>
</evidence>
<feature type="compositionally biased region" description="Low complexity" evidence="1">
    <location>
        <begin position="240"/>
        <end position="262"/>
    </location>
</feature>
<name>A0A345SUE4_9ACTN</name>
<dbReference type="SUPFAM" id="SSF47090">
    <property type="entry name" value="PGBD-like"/>
    <property type="match status" value="1"/>
</dbReference>
<evidence type="ECO:0000259" key="3">
    <source>
        <dbReference type="Pfam" id="PF01471"/>
    </source>
</evidence>
<dbReference type="OrthoDB" id="3874291at2"/>
<gene>
    <name evidence="4" type="ORF">C7M71_007745</name>
</gene>
<feature type="region of interest" description="Disordered" evidence="1">
    <location>
        <begin position="173"/>
        <end position="276"/>
    </location>
</feature>
<keyword evidence="2" id="KW-0472">Membrane</keyword>
<feature type="compositionally biased region" description="Pro residues" evidence="1">
    <location>
        <begin position="54"/>
        <end position="69"/>
    </location>
</feature>
<keyword evidence="2" id="KW-0812">Transmembrane</keyword>
<feature type="compositionally biased region" description="Basic and acidic residues" evidence="1">
    <location>
        <begin position="326"/>
        <end position="335"/>
    </location>
</feature>